<dbReference type="AlphaFoldDB" id="A0AA39UY15"/>
<organism evidence="5 6">
    <name type="scientific">Cladonia borealis</name>
    <dbReference type="NCBI Taxonomy" id="184061"/>
    <lineage>
        <taxon>Eukaryota</taxon>
        <taxon>Fungi</taxon>
        <taxon>Dikarya</taxon>
        <taxon>Ascomycota</taxon>
        <taxon>Pezizomycotina</taxon>
        <taxon>Lecanoromycetes</taxon>
        <taxon>OSLEUM clade</taxon>
        <taxon>Lecanoromycetidae</taxon>
        <taxon>Lecanorales</taxon>
        <taxon>Lecanorineae</taxon>
        <taxon>Cladoniaceae</taxon>
        <taxon>Cladonia</taxon>
    </lineage>
</organism>
<evidence type="ECO:0000256" key="3">
    <source>
        <dbReference type="ARBA" id="ARBA00022833"/>
    </source>
</evidence>
<dbReference type="Proteomes" id="UP001166286">
    <property type="component" value="Unassembled WGS sequence"/>
</dbReference>
<reference evidence="5" key="1">
    <citation type="submission" date="2023-03" db="EMBL/GenBank/DDBJ databases">
        <title>Complete genome of Cladonia borealis.</title>
        <authorList>
            <person name="Park H."/>
        </authorList>
    </citation>
    <scope>NUCLEOTIDE SEQUENCE</scope>
    <source>
        <strain evidence="5">ANT050790</strain>
    </source>
</reference>
<keyword evidence="2" id="KW-0479">Metal-binding</keyword>
<dbReference type="InterPro" id="IPR006913">
    <property type="entry name" value="CENP-V/GFA"/>
</dbReference>
<dbReference type="PROSITE" id="PS51891">
    <property type="entry name" value="CENP_V_GFA"/>
    <property type="match status" value="1"/>
</dbReference>
<keyword evidence="3" id="KW-0862">Zinc</keyword>
<dbReference type="SUPFAM" id="SSF51316">
    <property type="entry name" value="Mss4-like"/>
    <property type="match status" value="1"/>
</dbReference>
<dbReference type="InterPro" id="IPR011057">
    <property type="entry name" value="Mss4-like_sf"/>
</dbReference>
<dbReference type="PANTHER" id="PTHR28620:SF1">
    <property type="entry name" value="CENP-V_GFA DOMAIN-CONTAINING PROTEIN"/>
    <property type="match status" value="1"/>
</dbReference>
<comment type="caution">
    <text evidence="5">The sequence shown here is derived from an EMBL/GenBank/DDBJ whole genome shotgun (WGS) entry which is preliminary data.</text>
</comment>
<gene>
    <name evidence="5" type="ORF">JMJ35_009342</name>
</gene>
<dbReference type="EMBL" id="JAFEKC020000021">
    <property type="protein sequence ID" value="KAK0508258.1"/>
    <property type="molecule type" value="Genomic_DNA"/>
</dbReference>
<dbReference type="Pfam" id="PF04828">
    <property type="entry name" value="GFA"/>
    <property type="match status" value="1"/>
</dbReference>
<accession>A0AA39UY15</accession>
<feature type="domain" description="CENP-V/GFA" evidence="4">
    <location>
        <begin position="12"/>
        <end position="132"/>
    </location>
</feature>
<sequence>MATSEDPSEVWYDANCHCAAIKYKVKLPPLHSQEITSCNCSICCKNGYLNVRPNRKDIVFVEGKNLIKDYQFGKKQYNHKFCPLCGSSLLVEPLAEDKEWMAVNVRMIKDIELDKLKYWYFDGRTKLDPPYEG</sequence>
<evidence type="ECO:0000313" key="6">
    <source>
        <dbReference type="Proteomes" id="UP001166286"/>
    </source>
</evidence>
<evidence type="ECO:0000313" key="5">
    <source>
        <dbReference type="EMBL" id="KAK0508258.1"/>
    </source>
</evidence>
<proteinExistence type="inferred from homology"/>
<evidence type="ECO:0000256" key="1">
    <source>
        <dbReference type="ARBA" id="ARBA00005495"/>
    </source>
</evidence>
<name>A0AA39UY15_9LECA</name>
<dbReference type="GO" id="GO:0046872">
    <property type="term" value="F:metal ion binding"/>
    <property type="evidence" value="ECO:0007669"/>
    <property type="project" value="UniProtKB-KW"/>
</dbReference>
<dbReference type="InterPro" id="IPR052355">
    <property type="entry name" value="CENP-V-like"/>
</dbReference>
<protein>
    <recommendedName>
        <fullName evidence="4">CENP-V/GFA domain-containing protein</fullName>
    </recommendedName>
</protein>
<evidence type="ECO:0000259" key="4">
    <source>
        <dbReference type="PROSITE" id="PS51891"/>
    </source>
</evidence>
<evidence type="ECO:0000256" key="2">
    <source>
        <dbReference type="ARBA" id="ARBA00022723"/>
    </source>
</evidence>
<dbReference type="GO" id="GO:0016846">
    <property type="term" value="F:carbon-sulfur lyase activity"/>
    <property type="evidence" value="ECO:0007669"/>
    <property type="project" value="InterPro"/>
</dbReference>
<dbReference type="PANTHER" id="PTHR28620">
    <property type="entry name" value="CENTROMERE PROTEIN V"/>
    <property type="match status" value="1"/>
</dbReference>
<keyword evidence="6" id="KW-1185">Reference proteome</keyword>
<dbReference type="Gene3D" id="2.170.150.70">
    <property type="match status" value="1"/>
</dbReference>
<comment type="similarity">
    <text evidence="1">Belongs to the Gfa family.</text>
</comment>